<keyword evidence="5" id="KW-0342">GTP-binding</keyword>
<dbReference type="PANTHER" id="PTHR43381:SF5">
    <property type="entry name" value="TR-TYPE G DOMAIN-CONTAINING PROTEIN"/>
    <property type="match status" value="1"/>
</dbReference>
<dbReference type="AlphaFoldDB" id="X1P0S4"/>
<dbReference type="GO" id="GO:0003924">
    <property type="term" value="F:GTPase activity"/>
    <property type="evidence" value="ECO:0007669"/>
    <property type="project" value="InterPro"/>
</dbReference>
<name>X1P0S4_9ZZZZ</name>
<feature type="non-terminal residue" evidence="7">
    <location>
        <position position="1"/>
    </location>
</feature>
<dbReference type="FunFam" id="2.40.30.10:FF:000007">
    <property type="entry name" value="Translation initiation factor IF-2"/>
    <property type="match status" value="1"/>
</dbReference>
<organism evidence="7">
    <name type="scientific">marine sediment metagenome</name>
    <dbReference type="NCBI Taxonomy" id="412755"/>
    <lineage>
        <taxon>unclassified sequences</taxon>
        <taxon>metagenomes</taxon>
        <taxon>ecological metagenomes</taxon>
    </lineage>
</organism>
<comment type="similarity">
    <text evidence="1">Belongs to the TRAFAC class translation factor GTPase superfamily. Classic translation factor GTPase family. IF-2 subfamily.</text>
</comment>
<dbReference type="SUPFAM" id="SSF50447">
    <property type="entry name" value="Translation proteins"/>
    <property type="match status" value="1"/>
</dbReference>
<dbReference type="PANTHER" id="PTHR43381">
    <property type="entry name" value="TRANSLATION INITIATION FACTOR IF-2-RELATED"/>
    <property type="match status" value="1"/>
</dbReference>
<evidence type="ECO:0000256" key="5">
    <source>
        <dbReference type="ARBA" id="ARBA00023134"/>
    </source>
</evidence>
<feature type="domain" description="Tr-type G" evidence="6">
    <location>
        <begin position="1"/>
        <end position="146"/>
    </location>
</feature>
<comment type="caution">
    <text evidence="7">The sequence shown here is derived from an EMBL/GenBank/DDBJ whole genome shotgun (WGS) entry which is preliminary data.</text>
</comment>
<dbReference type="InterPro" id="IPR027417">
    <property type="entry name" value="P-loop_NTPase"/>
</dbReference>
<gene>
    <name evidence="7" type="ORF">S06H3_50730</name>
</gene>
<dbReference type="InterPro" id="IPR005225">
    <property type="entry name" value="Small_GTP-bd"/>
</dbReference>
<dbReference type="Gene3D" id="3.40.50.300">
    <property type="entry name" value="P-loop containing nucleotide triphosphate hydrolases"/>
    <property type="match status" value="1"/>
</dbReference>
<dbReference type="InterPro" id="IPR053905">
    <property type="entry name" value="EF-G-like_DII"/>
</dbReference>
<sequence length="251" mass="26552">QTNVMATEAGGITQHIGAYQVEVNGQKITFLDTPGHEAFTVMRARGAQVTDITVLVVAADDGVMPQTLEAIDHARAAGVPIVVAINKIDKPEADADTVKQQLADAGLVIEEWGGDVVSVPISAKEKKGISELLENLLVVAEMEELKADPSRPAVGVVIEAEMDKSRGPLATVLIQTGTLKVGDTVVVGSTWGRVRAMFNDVGKRVRKAEPSMPVAILGLDSVPQVGDTLTAVAGEHQARALIQKHQHEILP</sequence>
<dbReference type="GO" id="GO:0005525">
    <property type="term" value="F:GTP binding"/>
    <property type="evidence" value="ECO:0007669"/>
    <property type="project" value="UniProtKB-KW"/>
</dbReference>
<keyword evidence="2" id="KW-0396">Initiation factor</keyword>
<evidence type="ECO:0000256" key="4">
    <source>
        <dbReference type="ARBA" id="ARBA00022917"/>
    </source>
</evidence>
<evidence type="ECO:0000256" key="2">
    <source>
        <dbReference type="ARBA" id="ARBA00022540"/>
    </source>
</evidence>
<dbReference type="InterPro" id="IPR009000">
    <property type="entry name" value="Transl_B-barrel_sf"/>
</dbReference>
<dbReference type="CDD" id="cd03702">
    <property type="entry name" value="IF2_mtIF2_II"/>
    <property type="match status" value="1"/>
</dbReference>
<dbReference type="Pfam" id="PF00009">
    <property type="entry name" value="GTP_EFTU"/>
    <property type="match status" value="1"/>
</dbReference>
<evidence type="ECO:0000313" key="7">
    <source>
        <dbReference type="EMBL" id="GAI32640.1"/>
    </source>
</evidence>
<proteinExistence type="inferred from homology"/>
<dbReference type="PRINTS" id="PR00315">
    <property type="entry name" value="ELONGATNFCT"/>
</dbReference>
<dbReference type="InterPro" id="IPR015760">
    <property type="entry name" value="TIF_IF2"/>
</dbReference>
<feature type="non-terminal residue" evidence="7">
    <location>
        <position position="251"/>
    </location>
</feature>
<dbReference type="InterPro" id="IPR044145">
    <property type="entry name" value="IF2_II"/>
</dbReference>
<keyword evidence="3" id="KW-0547">Nucleotide-binding</keyword>
<dbReference type="SUPFAM" id="SSF52540">
    <property type="entry name" value="P-loop containing nucleoside triphosphate hydrolases"/>
    <property type="match status" value="1"/>
</dbReference>
<dbReference type="NCBIfam" id="TIGR00231">
    <property type="entry name" value="small_GTP"/>
    <property type="match status" value="1"/>
</dbReference>
<dbReference type="InterPro" id="IPR000795">
    <property type="entry name" value="T_Tr_GTP-bd_dom"/>
</dbReference>
<dbReference type="EMBL" id="BARV01032145">
    <property type="protein sequence ID" value="GAI32640.1"/>
    <property type="molecule type" value="Genomic_DNA"/>
</dbReference>
<dbReference type="PROSITE" id="PS51722">
    <property type="entry name" value="G_TR_2"/>
    <property type="match status" value="1"/>
</dbReference>
<dbReference type="Pfam" id="PF22042">
    <property type="entry name" value="EF-G_D2"/>
    <property type="match status" value="1"/>
</dbReference>
<dbReference type="GO" id="GO:0005829">
    <property type="term" value="C:cytosol"/>
    <property type="evidence" value="ECO:0007669"/>
    <property type="project" value="TreeGrafter"/>
</dbReference>
<evidence type="ECO:0000256" key="1">
    <source>
        <dbReference type="ARBA" id="ARBA00007733"/>
    </source>
</evidence>
<dbReference type="GO" id="GO:0003743">
    <property type="term" value="F:translation initiation factor activity"/>
    <property type="evidence" value="ECO:0007669"/>
    <property type="project" value="UniProtKB-KW"/>
</dbReference>
<reference evidence="7" key="1">
    <citation type="journal article" date="2014" name="Front. Microbiol.">
        <title>High frequency of phylogenetically diverse reductive dehalogenase-homologous genes in deep subseafloor sedimentary metagenomes.</title>
        <authorList>
            <person name="Kawai M."/>
            <person name="Futagami T."/>
            <person name="Toyoda A."/>
            <person name="Takaki Y."/>
            <person name="Nishi S."/>
            <person name="Hori S."/>
            <person name="Arai W."/>
            <person name="Tsubouchi T."/>
            <person name="Morono Y."/>
            <person name="Uchiyama I."/>
            <person name="Ito T."/>
            <person name="Fujiyama A."/>
            <person name="Inagaki F."/>
            <person name="Takami H."/>
        </authorList>
    </citation>
    <scope>NUCLEOTIDE SEQUENCE</scope>
    <source>
        <strain evidence="7">Expedition CK06-06</strain>
    </source>
</reference>
<dbReference type="CDD" id="cd01887">
    <property type="entry name" value="IF2_eIF5B"/>
    <property type="match status" value="1"/>
</dbReference>
<evidence type="ECO:0000256" key="3">
    <source>
        <dbReference type="ARBA" id="ARBA00022741"/>
    </source>
</evidence>
<dbReference type="FunFam" id="3.40.50.300:FF:000019">
    <property type="entry name" value="Translation initiation factor IF-2"/>
    <property type="match status" value="1"/>
</dbReference>
<protein>
    <recommendedName>
        <fullName evidence="6">Tr-type G domain-containing protein</fullName>
    </recommendedName>
</protein>
<dbReference type="Gene3D" id="2.40.30.10">
    <property type="entry name" value="Translation factors"/>
    <property type="match status" value="1"/>
</dbReference>
<evidence type="ECO:0000259" key="6">
    <source>
        <dbReference type="PROSITE" id="PS51722"/>
    </source>
</evidence>
<keyword evidence="4" id="KW-0648">Protein biosynthesis</keyword>
<accession>X1P0S4</accession>